<keyword evidence="3" id="KW-1185">Reference proteome</keyword>
<gene>
    <name evidence="2" type="ORF">Pla22_52430</name>
</gene>
<feature type="region of interest" description="Disordered" evidence="1">
    <location>
        <begin position="147"/>
        <end position="168"/>
    </location>
</feature>
<comment type="caution">
    <text evidence="2">The sequence shown here is derived from an EMBL/GenBank/DDBJ whole genome shotgun (WGS) entry which is preliminary data.</text>
</comment>
<reference evidence="2 3" key="1">
    <citation type="submission" date="2019-02" db="EMBL/GenBank/DDBJ databases">
        <title>Deep-cultivation of Planctomycetes and their phenomic and genomic characterization uncovers novel biology.</title>
        <authorList>
            <person name="Wiegand S."/>
            <person name="Jogler M."/>
            <person name="Boedeker C."/>
            <person name="Pinto D."/>
            <person name="Vollmers J."/>
            <person name="Rivas-Marin E."/>
            <person name="Kohn T."/>
            <person name="Peeters S.H."/>
            <person name="Heuer A."/>
            <person name="Rast P."/>
            <person name="Oberbeckmann S."/>
            <person name="Bunk B."/>
            <person name="Jeske O."/>
            <person name="Meyerdierks A."/>
            <person name="Storesund J.E."/>
            <person name="Kallscheuer N."/>
            <person name="Luecker S."/>
            <person name="Lage O.M."/>
            <person name="Pohl T."/>
            <person name="Merkel B.J."/>
            <person name="Hornburger P."/>
            <person name="Mueller R.-W."/>
            <person name="Bruemmer F."/>
            <person name="Labrenz M."/>
            <person name="Spormann A.M."/>
            <person name="Op Den Camp H."/>
            <person name="Overmann J."/>
            <person name="Amann R."/>
            <person name="Jetten M.S.M."/>
            <person name="Mascher T."/>
            <person name="Medema M.H."/>
            <person name="Devos D.P."/>
            <person name="Kaster A.-K."/>
            <person name="Ovreas L."/>
            <person name="Rohde M."/>
            <person name="Galperin M.Y."/>
            <person name="Jogler C."/>
        </authorList>
    </citation>
    <scope>NUCLEOTIDE SEQUENCE [LARGE SCALE GENOMIC DNA]</scope>
    <source>
        <strain evidence="2 3">Pla22</strain>
    </source>
</reference>
<sequence length="168" mass="18530">MSRTRVFATAIACLALVVGAFALLYRNDLFVAYHRQRLASEIKAWQSPPAAGESKDYRNYSRVETELSNLVALAALDRVELQIRLYTDGAMAPLPSLDRIQNGQNPAPVFSHIKGDPRTQPQTVVIWCDPSDTLYWKRFADSTLINTTSEIGEPSDGRGAAESAFPDG</sequence>
<evidence type="ECO:0000313" key="2">
    <source>
        <dbReference type="EMBL" id="TWT47876.1"/>
    </source>
</evidence>
<dbReference type="Proteomes" id="UP000316598">
    <property type="component" value="Unassembled WGS sequence"/>
</dbReference>
<dbReference type="EMBL" id="SJPI01000006">
    <property type="protein sequence ID" value="TWT47876.1"/>
    <property type="molecule type" value="Genomic_DNA"/>
</dbReference>
<evidence type="ECO:0000313" key="3">
    <source>
        <dbReference type="Proteomes" id="UP000316598"/>
    </source>
</evidence>
<protein>
    <submittedName>
        <fullName evidence="2">Uncharacterized protein</fullName>
    </submittedName>
</protein>
<dbReference type="AlphaFoldDB" id="A0A5C5WAE6"/>
<accession>A0A5C5WAE6</accession>
<dbReference type="OrthoDB" id="9794556at2"/>
<organism evidence="2 3">
    <name type="scientific">Rubripirellula amarantea</name>
    <dbReference type="NCBI Taxonomy" id="2527999"/>
    <lineage>
        <taxon>Bacteria</taxon>
        <taxon>Pseudomonadati</taxon>
        <taxon>Planctomycetota</taxon>
        <taxon>Planctomycetia</taxon>
        <taxon>Pirellulales</taxon>
        <taxon>Pirellulaceae</taxon>
        <taxon>Rubripirellula</taxon>
    </lineage>
</organism>
<name>A0A5C5WAE6_9BACT</name>
<proteinExistence type="predicted"/>
<dbReference type="RefSeq" id="WP_146517644.1">
    <property type="nucleotide sequence ID" value="NZ_SJPI01000006.1"/>
</dbReference>
<evidence type="ECO:0000256" key="1">
    <source>
        <dbReference type="SAM" id="MobiDB-lite"/>
    </source>
</evidence>